<accession>A0A1A8IS82</accession>
<dbReference type="EMBL" id="HAED01013762">
    <property type="protein sequence ID" value="SBR00207.1"/>
    <property type="molecule type" value="Transcribed_RNA"/>
</dbReference>
<dbReference type="AlphaFoldDB" id="A0A1A8IS82"/>
<proteinExistence type="predicted"/>
<feature type="non-terminal residue" evidence="1">
    <location>
        <position position="1"/>
    </location>
</feature>
<gene>
    <name evidence="1" type="primary">CU459095.1</name>
</gene>
<sequence length="114" mass="12684">CHELLLLTTPYGANWRTTTLPSIPTTNLACRRHHADTIHGSTAAHSSLSHRSYQTSTRVLRLTSPQTRKGIFPRCLPPVSQLPHLFGTAAQFRLFPSAAPPFPDQSRVLCLTQR</sequence>
<organism evidence="1">
    <name type="scientific">Nothobranchius kuhntae</name>
    <name type="common">Beira killifish</name>
    <dbReference type="NCBI Taxonomy" id="321403"/>
    <lineage>
        <taxon>Eukaryota</taxon>
        <taxon>Metazoa</taxon>
        <taxon>Chordata</taxon>
        <taxon>Craniata</taxon>
        <taxon>Vertebrata</taxon>
        <taxon>Euteleostomi</taxon>
        <taxon>Actinopterygii</taxon>
        <taxon>Neopterygii</taxon>
        <taxon>Teleostei</taxon>
        <taxon>Neoteleostei</taxon>
        <taxon>Acanthomorphata</taxon>
        <taxon>Ovalentaria</taxon>
        <taxon>Atherinomorphae</taxon>
        <taxon>Cyprinodontiformes</taxon>
        <taxon>Nothobranchiidae</taxon>
        <taxon>Nothobranchius</taxon>
    </lineage>
</organism>
<evidence type="ECO:0000313" key="1">
    <source>
        <dbReference type="EMBL" id="SBR00207.1"/>
    </source>
</evidence>
<reference evidence="1" key="1">
    <citation type="submission" date="2016-05" db="EMBL/GenBank/DDBJ databases">
        <authorList>
            <person name="Lavstsen T."/>
            <person name="Jespersen J.S."/>
        </authorList>
    </citation>
    <scope>NUCLEOTIDE SEQUENCE</scope>
    <source>
        <tissue evidence="1">Brain</tissue>
    </source>
</reference>
<reference evidence="1" key="2">
    <citation type="submission" date="2016-06" db="EMBL/GenBank/DDBJ databases">
        <title>The genome of a short-lived fish provides insights into sex chromosome evolution and the genetic control of aging.</title>
        <authorList>
            <person name="Reichwald K."/>
            <person name="Felder M."/>
            <person name="Petzold A."/>
            <person name="Koch P."/>
            <person name="Groth M."/>
            <person name="Platzer M."/>
        </authorList>
    </citation>
    <scope>NUCLEOTIDE SEQUENCE</scope>
    <source>
        <tissue evidence="1">Brain</tissue>
    </source>
</reference>
<name>A0A1A8IS82_NOTKU</name>
<protein>
    <submittedName>
        <fullName evidence="1">Uncharacterized protein</fullName>
    </submittedName>
</protein>